<dbReference type="AlphaFoldDB" id="A0A9W6CK20"/>
<dbReference type="GO" id="GO:0006629">
    <property type="term" value="P:lipid metabolic process"/>
    <property type="evidence" value="ECO:0007669"/>
    <property type="project" value="InterPro"/>
</dbReference>
<dbReference type="InterPro" id="IPR051532">
    <property type="entry name" value="Ester_Hydrolysis_Enzymes"/>
</dbReference>
<proteinExistence type="predicted"/>
<dbReference type="PANTHER" id="PTHR30383">
    <property type="entry name" value="THIOESTERASE 1/PROTEASE 1/LYSOPHOSPHOLIPASE L1"/>
    <property type="match status" value="1"/>
</dbReference>
<dbReference type="Gene3D" id="3.40.50.1110">
    <property type="entry name" value="SGNH hydrolase"/>
    <property type="match status" value="1"/>
</dbReference>
<dbReference type="Proteomes" id="UP001144397">
    <property type="component" value="Unassembled WGS sequence"/>
</dbReference>
<protein>
    <submittedName>
        <fullName evidence="2">Arylesterase</fullName>
    </submittedName>
</protein>
<dbReference type="Pfam" id="PF13472">
    <property type="entry name" value="Lipase_GDSL_2"/>
    <property type="match status" value="1"/>
</dbReference>
<gene>
    <name evidence="2" type="ORF">XFLAVUS301_03680</name>
</gene>
<evidence type="ECO:0000259" key="1">
    <source>
        <dbReference type="Pfam" id="PF13472"/>
    </source>
</evidence>
<dbReference type="PANTHER" id="PTHR30383:SF24">
    <property type="entry name" value="THIOESTERASE 1_PROTEASE 1_LYSOPHOSPHOLIPASE L1"/>
    <property type="match status" value="1"/>
</dbReference>
<feature type="domain" description="SGNH hydrolase-type esterase" evidence="1">
    <location>
        <begin position="58"/>
        <end position="217"/>
    </location>
</feature>
<dbReference type="SUPFAM" id="SSF52266">
    <property type="entry name" value="SGNH hydrolase"/>
    <property type="match status" value="1"/>
</dbReference>
<sequence>MPGFAVRPVLRWIGQGRKRDLPVAPWDLSFKAVTGLIAAFLVFTFASGAEAATLRIVALGDSLTAGYGIPRTAAFPARLEAALRAKGLDVKVENAGVSGETASQGLARLDWSVPQGTDAVIVELGANDMLRGLDPAVTRKALTEIVQRLRKRGITVLLAGMKAAPNMGRPYREAFDKIFPDIAEAEGVLLYPFFLEGIAGDQALNLPDGLHPTPEGVDRIVSGILPMAEQLVVRARETAAR</sequence>
<dbReference type="InterPro" id="IPR036514">
    <property type="entry name" value="SGNH_hydro_sf"/>
</dbReference>
<dbReference type="GO" id="GO:0004622">
    <property type="term" value="F:phosphatidylcholine lysophospholipase activity"/>
    <property type="evidence" value="ECO:0007669"/>
    <property type="project" value="TreeGrafter"/>
</dbReference>
<name>A0A9W6CK20_XANFL</name>
<comment type="caution">
    <text evidence="2">The sequence shown here is derived from an EMBL/GenBank/DDBJ whole genome shotgun (WGS) entry which is preliminary data.</text>
</comment>
<dbReference type="PROSITE" id="PS01098">
    <property type="entry name" value="LIPASE_GDSL_SER"/>
    <property type="match status" value="1"/>
</dbReference>
<evidence type="ECO:0000313" key="3">
    <source>
        <dbReference type="Proteomes" id="UP001144397"/>
    </source>
</evidence>
<evidence type="ECO:0000313" key="2">
    <source>
        <dbReference type="EMBL" id="GLI20694.1"/>
    </source>
</evidence>
<dbReference type="InterPro" id="IPR013830">
    <property type="entry name" value="SGNH_hydro"/>
</dbReference>
<organism evidence="2 3">
    <name type="scientific">Xanthobacter flavus</name>
    <dbReference type="NCBI Taxonomy" id="281"/>
    <lineage>
        <taxon>Bacteria</taxon>
        <taxon>Pseudomonadati</taxon>
        <taxon>Pseudomonadota</taxon>
        <taxon>Alphaproteobacteria</taxon>
        <taxon>Hyphomicrobiales</taxon>
        <taxon>Xanthobacteraceae</taxon>
        <taxon>Xanthobacter</taxon>
    </lineage>
</organism>
<dbReference type="EMBL" id="BSDO01000001">
    <property type="protein sequence ID" value="GLI20694.1"/>
    <property type="molecule type" value="Genomic_DNA"/>
</dbReference>
<dbReference type="InterPro" id="IPR008265">
    <property type="entry name" value="Lipase_GDSL_AS"/>
</dbReference>
<dbReference type="CDD" id="cd01822">
    <property type="entry name" value="Lysophospholipase_L1_like"/>
    <property type="match status" value="1"/>
</dbReference>
<reference evidence="2" key="1">
    <citation type="submission" date="2022-12" db="EMBL/GenBank/DDBJ databases">
        <title>Reference genome sequencing for broad-spectrum identification of bacterial and archaeal isolates by mass spectrometry.</title>
        <authorList>
            <person name="Sekiguchi Y."/>
            <person name="Tourlousse D.M."/>
        </authorList>
    </citation>
    <scope>NUCLEOTIDE SEQUENCE</scope>
    <source>
        <strain evidence="2">301</strain>
    </source>
</reference>
<accession>A0A9W6CK20</accession>